<evidence type="ECO:0000256" key="4">
    <source>
        <dbReference type="ARBA" id="ARBA00023065"/>
    </source>
</evidence>
<dbReference type="AlphaFoldDB" id="F8KU98"/>
<evidence type="ECO:0000256" key="1">
    <source>
        <dbReference type="ARBA" id="ARBA00004370"/>
    </source>
</evidence>
<reference evidence="8 9" key="1">
    <citation type="journal article" date="2011" name="J. Bacteriol.">
        <title>Genome sequence of Helicobacter bizzozeronii strain CIII-1, an isolate from human gastric mucosa.</title>
        <authorList>
            <person name="Schott T."/>
            <person name="Rossi M."/>
            <person name="Hanninen M.L."/>
        </authorList>
    </citation>
    <scope>NUCLEOTIDE SEQUENCE [LARGE SCALE GENOMIC DNA]</scope>
    <source>
        <strain evidence="8 9">CIII-1</strain>
    </source>
</reference>
<accession>F8KU98</accession>
<evidence type="ECO:0000256" key="7">
    <source>
        <dbReference type="HAMAP-Rule" id="MF_01416"/>
    </source>
</evidence>
<dbReference type="STRING" id="1002804.HBZC1_14590"/>
<proteinExistence type="inferred from homology"/>
<evidence type="ECO:0000256" key="5">
    <source>
        <dbReference type="ARBA" id="ARBA00023136"/>
    </source>
</evidence>
<dbReference type="RefSeq" id="WP_013890847.1">
    <property type="nucleotide sequence ID" value="NC_015674.1"/>
</dbReference>
<dbReference type="NCBIfam" id="NF006291">
    <property type="entry name" value="PRK08474.1"/>
    <property type="match status" value="1"/>
</dbReference>
<keyword evidence="2 7" id="KW-0813">Transport</keyword>
<dbReference type="InterPro" id="IPR026015">
    <property type="entry name" value="ATP_synth_OSCP/delta_N_sf"/>
</dbReference>
<keyword evidence="7" id="KW-0139">CF(1)</keyword>
<keyword evidence="4 7" id="KW-0406">Ion transport</keyword>
<dbReference type="Proteomes" id="UP000008387">
    <property type="component" value="Chromosome"/>
</dbReference>
<dbReference type="Gene3D" id="1.10.520.20">
    <property type="entry name" value="N-terminal domain of the delta subunit of the F1F0-ATP synthase"/>
    <property type="match status" value="1"/>
</dbReference>
<organism evidence="8 9">
    <name type="scientific">Helicobacter bizzozeronii (strain CIII-1)</name>
    <dbReference type="NCBI Taxonomy" id="1002804"/>
    <lineage>
        <taxon>Bacteria</taxon>
        <taxon>Pseudomonadati</taxon>
        <taxon>Campylobacterota</taxon>
        <taxon>Epsilonproteobacteria</taxon>
        <taxon>Campylobacterales</taxon>
        <taxon>Helicobacteraceae</taxon>
        <taxon>Helicobacter</taxon>
    </lineage>
</organism>
<evidence type="ECO:0000256" key="2">
    <source>
        <dbReference type="ARBA" id="ARBA00022448"/>
    </source>
</evidence>
<dbReference type="GO" id="GO:0045259">
    <property type="term" value="C:proton-transporting ATP synthase complex"/>
    <property type="evidence" value="ECO:0007669"/>
    <property type="project" value="UniProtKB-KW"/>
</dbReference>
<dbReference type="HOGENOM" id="CLU_085114_3_1_7"/>
<comment type="subcellular location">
    <subcellularLocation>
        <location evidence="7">Cell inner membrane</location>
        <topology evidence="7">Peripheral membrane protein</topology>
    </subcellularLocation>
    <subcellularLocation>
        <location evidence="1">Membrane</location>
    </subcellularLocation>
</comment>
<keyword evidence="7" id="KW-1003">Cell membrane</keyword>
<evidence type="ECO:0000256" key="6">
    <source>
        <dbReference type="ARBA" id="ARBA00023310"/>
    </source>
</evidence>
<keyword evidence="3 7" id="KW-0375">Hydrogen ion transport</keyword>
<dbReference type="NCBIfam" id="TIGR01145">
    <property type="entry name" value="ATP_synt_delta"/>
    <property type="match status" value="1"/>
</dbReference>
<evidence type="ECO:0000313" key="8">
    <source>
        <dbReference type="EMBL" id="CCB80445.1"/>
    </source>
</evidence>
<sequence>MIELVAKKYAKALQDSFEAQDLEQVVQTLEGLVAFYENAEFVEIIQSPYYPSSFKEELLTSVLAEQDSKVRNLIRLLATHKRLGLLPHIYQDLLSWIQEKKSIYRGVLYANQEVSLEQLKHLEQEVSARLEVGLSLKVFVDEEMEGIKLDIPGLGLEIAFYRDSFFAQLKHHIMEAV</sequence>
<comment type="subunit">
    <text evidence="7">F-type ATPases have 2 components, F(1) - the catalytic core - and F(0) - the membrane proton channel. F(1) has five subunits: alpha(3), beta(3), gamma(1), delta(1), epsilon(1). F(0) has three main subunits: a(1), b(2) and c(10-14). The alpha and beta chains form an alternating ring which encloses part of the gamma chain. F(1) is attached to F(0) by a central stalk formed by the gamma and epsilon chains, while a peripheral stalk is formed by the delta and b chains.</text>
</comment>
<dbReference type="PANTHER" id="PTHR11910">
    <property type="entry name" value="ATP SYNTHASE DELTA CHAIN"/>
    <property type="match status" value="1"/>
</dbReference>
<dbReference type="GO" id="GO:0016787">
    <property type="term" value="F:hydrolase activity"/>
    <property type="evidence" value="ECO:0007669"/>
    <property type="project" value="UniProtKB-KW"/>
</dbReference>
<dbReference type="GO" id="GO:0005886">
    <property type="term" value="C:plasma membrane"/>
    <property type="evidence" value="ECO:0007669"/>
    <property type="project" value="UniProtKB-SubCell"/>
</dbReference>
<dbReference type="EMBL" id="FR871757">
    <property type="protein sequence ID" value="CCB80445.1"/>
    <property type="molecule type" value="Genomic_DNA"/>
</dbReference>
<keyword evidence="5 7" id="KW-0472">Membrane</keyword>
<protein>
    <recommendedName>
        <fullName evidence="7">ATP synthase subunit delta</fullName>
    </recommendedName>
    <alternativeName>
        <fullName evidence="7">ATP synthase F(1) sector subunit delta</fullName>
    </alternativeName>
    <alternativeName>
        <fullName evidence="7">F-type ATPase subunit delta</fullName>
        <shortName evidence="7">F-ATPase subunit delta</shortName>
    </alternativeName>
</protein>
<keyword evidence="7" id="KW-0997">Cell inner membrane</keyword>
<dbReference type="InterPro" id="IPR000711">
    <property type="entry name" value="ATPase_OSCP/dsu"/>
</dbReference>
<dbReference type="Pfam" id="PF00213">
    <property type="entry name" value="OSCP"/>
    <property type="match status" value="1"/>
</dbReference>
<keyword evidence="9" id="KW-1185">Reference proteome</keyword>
<keyword evidence="6 7" id="KW-0066">ATP synthesis</keyword>
<keyword evidence="8" id="KW-0378">Hydrolase</keyword>
<gene>
    <name evidence="7" type="primary">atpH</name>
    <name evidence="8" type="ordered locus">HBZC1_14590</name>
</gene>
<name>F8KU98_HELBC</name>
<comment type="similarity">
    <text evidence="7">Belongs to the ATPase delta chain family.</text>
</comment>
<evidence type="ECO:0000256" key="3">
    <source>
        <dbReference type="ARBA" id="ARBA00022781"/>
    </source>
</evidence>
<comment type="function">
    <text evidence="7">This protein is part of the stalk that links CF(0) to CF(1). It either transmits conformational changes from CF(0) to CF(1) or is implicated in proton conduction.</text>
</comment>
<dbReference type="KEGG" id="hbi:HBZC1_14590"/>
<dbReference type="GO" id="GO:0046933">
    <property type="term" value="F:proton-transporting ATP synthase activity, rotational mechanism"/>
    <property type="evidence" value="ECO:0007669"/>
    <property type="project" value="UniProtKB-UniRule"/>
</dbReference>
<dbReference type="eggNOG" id="COG0712">
    <property type="taxonomic scope" value="Bacteria"/>
</dbReference>
<dbReference type="HAMAP" id="MF_01416">
    <property type="entry name" value="ATP_synth_delta_bact"/>
    <property type="match status" value="1"/>
</dbReference>
<evidence type="ECO:0000313" key="9">
    <source>
        <dbReference type="Proteomes" id="UP000008387"/>
    </source>
</evidence>
<dbReference type="SUPFAM" id="SSF47928">
    <property type="entry name" value="N-terminal domain of the delta subunit of the F1F0-ATP synthase"/>
    <property type="match status" value="1"/>
</dbReference>
<comment type="function">
    <text evidence="7">F(1)F(0) ATP synthase produces ATP from ADP in the presence of a proton or sodium gradient. F-type ATPases consist of two structural domains, F(1) containing the extramembraneous catalytic core and F(0) containing the membrane proton channel, linked together by a central stalk and a peripheral stalk. During catalysis, ATP synthesis in the catalytic domain of F(1) is coupled via a rotary mechanism of the central stalk subunits to proton translocation.</text>
</comment>